<proteinExistence type="predicted"/>
<dbReference type="RefSeq" id="WP_149198360.1">
    <property type="nucleotide sequence ID" value="NZ_BSOV01000044.1"/>
</dbReference>
<dbReference type="KEGG" id="aoz:HUE56_15100"/>
<sequence length="111" mass="11667">MNRVVIVWAALVALLSGPAQAQLGPPQSKVQRPVCEVIQDASNLMDLQPKLSDALEQCGSESWVSVNLGIFSAADVAGLICRPGLPVVVDGGKLGCMGGVWSVNRRVVKTK</sequence>
<gene>
    <name evidence="2" type="ORF">HUE56_15100</name>
</gene>
<organism evidence="2 3">
    <name type="scientific">Azospirillum oryzae</name>
    <dbReference type="NCBI Taxonomy" id="286727"/>
    <lineage>
        <taxon>Bacteria</taxon>
        <taxon>Pseudomonadati</taxon>
        <taxon>Pseudomonadota</taxon>
        <taxon>Alphaproteobacteria</taxon>
        <taxon>Rhodospirillales</taxon>
        <taxon>Azospirillaceae</taxon>
        <taxon>Azospirillum</taxon>
    </lineage>
</organism>
<accession>A0A6N1AN60</accession>
<keyword evidence="3" id="KW-1185">Reference proteome</keyword>
<dbReference type="EMBL" id="CP054619">
    <property type="protein sequence ID" value="QKS51777.1"/>
    <property type="molecule type" value="Genomic_DNA"/>
</dbReference>
<dbReference type="Proteomes" id="UP000509702">
    <property type="component" value="Chromosome"/>
</dbReference>
<protein>
    <submittedName>
        <fullName evidence="2">Uncharacterized protein</fullName>
    </submittedName>
</protein>
<evidence type="ECO:0000313" key="3">
    <source>
        <dbReference type="Proteomes" id="UP000509702"/>
    </source>
</evidence>
<keyword evidence="1" id="KW-0732">Signal</keyword>
<evidence type="ECO:0000313" key="2">
    <source>
        <dbReference type="EMBL" id="QKS51777.1"/>
    </source>
</evidence>
<reference evidence="2 3" key="1">
    <citation type="submission" date="2020-06" db="EMBL/GenBank/DDBJ databases">
        <title>Complete genome of Azosprillum oryzae KACC14407.</title>
        <authorList>
            <person name="Kim M."/>
            <person name="Park Y.-J."/>
            <person name="Shin J.-H."/>
        </authorList>
    </citation>
    <scope>NUCLEOTIDE SEQUENCE [LARGE SCALE GENOMIC DNA]</scope>
    <source>
        <strain evidence="2 3">KACC 14407</strain>
    </source>
</reference>
<evidence type="ECO:0000256" key="1">
    <source>
        <dbReference type="SAM" id="SignalP"/>
    </source>
</evidence>
<feature type="chain" id="PRO_5028797183" evidence="1">
    <location>
        <begin position="22"/>
        <end position="111"/>
    </location>
</feature>
<dbReference type="AlphaFoldDB" id="A0A6N1AN60"/>
<name>A0A6N1AN60_9PROT</name>
<dbReference type="OrthoDB" id="9880850at2"/>
<feature type="signal peptide" evidence="1">
    <location>
        <begin position="1"/>
        <end position="21"/>
    </location>
</feature>